<keyword evidence="3" id="KW-1185">Reference proteome</keyword>
<protein>
    <submittedName>
        <fullName evidence="2">Uncharacterized protein</fullName>
    </submittedName>
</protein>
<dbReference type="Proteomes" id="UP000410492">
    <property type="component" value="Unassembled WGS sequence"/>
</dbReference>
<evidence type="ECO:0000256" key="1">
    <source>
        <dbReference type="SAM" id="SignalP"/>
    </source>
</evidence>
<keyword evidence="1" id="KW-0732">Signal</keyword>
<dbReference type="AlphaFoldDB" id="A0A653CDK5"/>
<organism evidence="2 3">
    <name type="scientific">Callosobruchus maculatus</name>
    <name type="common">Southern cowpea weevil</name>
    <name type="synonym">Pulse bruchid</name>
    <dbReference type="NCBI Taxonomy" id="64391"/>
    <lineage>
        <taxon>Eukaryota</taxon>
        <taxon>Metazoa</taxon>
        <taxon>Ecdysozoa</taxon>
        <taxon>Arthropoda</taxon>
        <taxon>Hexapoda</taxon>
        <taxon>Insecta</taxon>
        <taxon>Pterygota</taxon>
        <taxon>Neoptera</taxon>
        <taxon>Endopterygota</taxon>
        <taxon>Coleoptera</taxon>
        <taxon>Polyphaga</taxon>
        <taxon>Cucujiformia</taxon>
        <taxon>Chrysomeloidea</taxon>
        <taxon>Chrysomelidae</taxon>
        <taxon>Bruchinae</taxon>
        <taxon>Bruchini</taxon>
        <taxon>Callosobruchus</taxon>
    </lineage>
</organism>
<gene>
    <name evidence="2" type="ORF">CALMAC_LOCUS8236</name>
</gene>
<name>A0A653CDK5_CALMS</name>
<feature type="signal peptide" evidence="1">
    <location>
        <begin position="1"/>
        <end position="20"/>
    </location>
</feature>
<feature type="chain" id="PRO_5024935733" evidence="1">
    <location>
        <begin position="21"/>
        <end position="89"/>
    </location>
</feature>
<proteinExistence type="predicted"/>
<evidence type="ECO:0000313" key="2">
    <source>
        <dbReference type="EMBL" id="VEN45985.1"/>
    </source>
</evidence>
<accession>A0A653CDK5</accession>
<dbReference type="OrthoDB" id="6776577at2759"/>
<dbReference type="EMBL" id="CAACVG010007542">
    <property type="protein sequence ID" value="VEN45985.1"/>
    <property type="molecule type" value="Genomic_DNA"/>
</dbReference>
<reference evidence="2 3" key="1">
    <citation type="submission" date="2019-01" db="EMBL/GenBank/DDBJ databases">
        <authorList>
            <person name="Sayadi A."/>
        </authorList>
    </citation>
    <scope>NUCLEOTIDE SEQUENCE [LARGE SCALE GENOMIC DNA]</scope>
</reference>
<evidence type="ECO:0000313" key="3">
    <source>
        <dbReference type="Proteomes" id="UP000410492"/>
    </source>
</evidence>
<sequence>MAAIAVLLLTIMAFASDTDAQMDQIGQGIGEAVGSMAMIPVSIIGSAMQAMKAVGDVAVGMFGQAASMFGSTMNQGGMSGDTEEVEVKK</sequence>